<feature type="compositionally biased region" description="Basic and acidic residues" evidence="1">
    <location>
        <begin position="54"/>
        <end position="79"/>
    </location>
</feature>
<reference evidence="2" key="2">
    <citation type="submission" date="2023-05" db="EMBL/GenBank/DDBJ databases">
        <authorList>
            <consortium name="Lawrence Berkeley National Laboratory"/>
            <person name="Steindorff A."/>
            <person name="Hensen N."/>
            <person name="Bonometti L."/>
            <person name="Westerberg I."/>
            <person name="Brannstrom I.O."/>
            <person name="Guillou S."/>
            <person name="Cros-Aarteil S."/>
            <person name="Calhoun S."/>
            <person name="Haridas S."/>
            <person name="Kuo A."/>
            <person name="Mondo S."/>
            <person name="Pangilinan J."/>
            <person name="Riley R."/>
            <person name="Labutti K."/>
            <person name="Andreopoulos B."/>
            <person name="Lipzen A."/>
            <person name="Chen C."/>
            <person name="Yanf M."/>
            <person name="Daum C."/>
            <person name="Ng V."/>
            <person name="Clum A."/>
            <person name="Ohm R."/>
            <person name="Martin F."/>
            <person name="Silar P."/>
            <person name="Natvig D."/>
            <person name="Lalanne C."/>
            <person name="Gautier V."/>
            <person name="Ament-Velasquez S.L."/>
            <person name="Kruys A."/>
            <person name="Hutchinson M.I."/>
            <person name="Powell A.J."/>
            <person name="Barry K."/>
            <person name="Miller A.N."/>
            <person name="Grigoriev I.V."/>
            <person name="Debuchy R."/>
            <person name="Gladieux P."/>
            <person name="Thoren M.H."/>
            <person name="Johannesson H."/>
        </authorList>
    </citation>
    <scope>NUCLEOTIDE SEQUENCE</scope>
    <source>
        <strain evidence="2">PSN309</strain>
    </source>
</reference>
<evidence type="ECO:0000313" key="3">
    <source>
        <dbReference type="Proteomes" id="UP001302126"/>
    </source>
</evidence>
<feature type="compositionally biased region" description="Low complexity" evidence="1">
    <location>
        <begin position="1"/>
        <end position="18"/>
    </location>
</feature>
<gene>
    <name evidence="2" type="ORF">QBC35DRAFT_510749</name>
</gene>
<feature type="region of interest" description="Disordered" evidence="1">
    <location>
        <begin position="54"/>
        <end position="81"/>
    </location>
</feature>
<proteinExistence type="predicted"/>
<protein>
    <submittedName>
        <fullName evidence="2">Uncharacterized protein</fullName>
    </submittedName>
</protein>
<name>A0AAN6WHR3_9PEZI</name>
<accession>A0AAN6WHR3</accession>
<dbReference type="Proteomes" id="UP001302126">
    <property type="component" value="Unassembled WGS sequence"/>
</dbReference>
<keyword evidence="3" id="KW-1185">Reference proteome</keyword>
<reference evidence="2" key="1">
    <citation type="journal article" date="2023" name="Mol. Phylogenet. Evol.">
        <title>Genome-scale phylogeny and comparative genomics of the fungal order Sordariales.</title>
        <authorList>
            <person name="Hensen N."/>
            <person name="Bonometti L."/>
            <person name="Westerberg I."/>
            <person name="Brannstrom I.O."/>
            <person name="Guillou S."/>
            <person name="Cros-Aarteil S."/>
            <person name="Calhoun S."/>
            <person name="Haridas S."/>
            <person name="Kuo A."/>
            <person name="Mondo S."/>
            <person name="Pangilinan J."/>
            <person name="Riley R."/>
            <person name="LaButti K."/>
            <person name="Andreopoulos B."/>
            <person name="Lipzen A."/>
            <person name="Chen C."/>
            <person name="Yan M."/>
            <person name="Daum C."/>
            <person name="Ng V."/>
            <person name="Clum A."/>
            <person name="Steindorff A."/>
            <person name="Ohm R.A."/>
            <person name="Martin F."/>
            <person name="Silar P."/>
            <person name="Natvig D.O."/>
            <person name="Lalanne C."/>
            <person name="Gautier V."/>
            <person name="Ament-Velasquez S.L."/>
            <person name="Kruys A."/>
            <person name="Hutchinson M.I."/>
            <person name="Powell A.J."/>
            <person name="Barry K."/>
            <person name="Miller A.N."/>
            <person name="Grigoriev I.V."/>
            <person name="Debuchy R."/>
            <person name="Gladieux P."/>
            <person name="Hiltunen Thoren M."/>
            <person name="Johannesson H."/>
        </authorList>
    </citation>
    <scope>NUCLEOTIDE SEQUENCE</scope>
    <source>
        <strain evidence="2">PSN309</strain>
    </source>
</reference>
<dbReference type="EMBL" id="MU864857">
    <property type="protein sequence ID" value="KAK4181994.1"/>
    <property type="molecule type" value="Genomic_DNA"/>
</dbReference>
<sequence>MSRPSSSKSNDSAKSTDSYASVLSEDSYIATFKPVDDDFKNLLEHVKMVENGRKILKERKVQSHEVKKRDPKDTERRTDWTPQMEADYLSYKKSVEALTVAKKAQEASEKLAKNSKKLDITTQEVNRRKALDDDEKWLNAAIAAATARLGFMTKYPNALSTPSTKTHIKAAEDNLNSAKTAKREIEIQKKKIAEIKVIEAKKAAAAAGKK</sequence>
<dbReference type="AlphaFoldDB" id="A0AAN6WHR3"/>
<evidence type="ECO:0000313" key="2">
    <source>
        <dbReference type="EMBL" id="KAK4181994.1"/>
    </source>
</evidence>
<feature type="region of interest" description="Disordered" evidence="1">
    <location>
        <begin position="1"/>
        <end position="20"/>
    </location>
</feature>
<organism evidence="2 3">
    <name type="scientific">Podospora australis</name>
    <dbReference type="NCBI Taxonomy" id="1536484"/>
    <lineage>
        <taxon>Eukaryota</taxon>
        <taxon>Fungi</taxon>
        <taxon>Dikarya</taxon>
        <taxon>Ascomycota</taxon>
        <taxon>Pezizomycotina</taxon>
        <taxon>Sordariomycetes</taxon>
        <taxon>Sordariomycetidae</taxon>
        <taxon>Sordariales</taxon>
        <taxon>Podosporaceae</taxon>
        <taxon>Podospora</taxon>
    </lineage>
</organism>
<comment type="caution">
    <text evidence="2">The sequence shown here is derived from an EMBL/GenBank/DDBJ whole genome shotgun (WGS) entry which is preliminary data.</text>
</comment>
<evidence type="ECO:0000256" key="1">
    <source>
        <dbReference type="SAM" id="MobiDB-lite"/>
    </source>
</evidence>